<keyword evidence="2" id="KW-1185">Reference proteome</keyword>
<organism evidence="2 3">
    <name type="scientific">Ascaris lumbricoides</name>
    <name type="common">Giant roundworm</name>
    <dbReference type="NCBI Taxonomy" id="6252"/>
    <lineage>
        <taxon>Eukaryota</taxon>
        <taxon>Metazoa</taxon>
        <taxon>Ecdysozoa</taxon>
        <taxon>Nematoda</taxon>
        <taxon>Chromadorea</taxon>
        <taxon>Rhabditida</taxon>
        <taxon>Spirurina</taxon>
        <taxon>Ascaridomorpha</taxon>
        <taxon>Ascaridoidea</taxon>
        <taxon>Ascarididae</taxon>
        <taxon>Ascaris</taxon>
    </lineage>
</organism>
<evidence type="ECO:0000313" key="2">
    <source>
        <dbReference type="Proteomes" id="UP000036681"/>
    </source>
</evidence>
<accession>A0A0M3ICN6</accession>
<evidence type="ECO:0000313" key="3">
    <source>
        <dbReference type="WBParaSite" id="ALUE_0001567101-mRNA-1"/>
    </source>
</evidence>
<dbReference type="Proteomes" id="UP000036681">
    <property type="component" value="Unplaced"/>
</dbReference>
<dbReference type="AlphaFoldDB" id="A0A0M3ICN6"/>
<proteinExistence type="predicted"/>
<name>A0A0M3ICN6_ASCLU</name>
<sequence length="62" mass="6685">MPERTVISKRTSCPKGSPSSTGKYGPLPGTLVPKWNPLCRNGGNRGGNVCPHLNKVFVHARQ</sequence>
<dbReference type="WBParaSite" id="ALUE_0001567101-mRNA-1">
    <property type="protein sequence ID" value="ALUE_0001567101-mRNA-1"/>
    <property type="gene ID" value="ALUE_0001567101"/>
</dbReference>
<evidence type="ECO:0000256" key="1">
    <source>
        <dbReference type="SAM" id="MobiDB-lite"/>
    </source>
</evidence>
<protein>
    <submittedName>
        <fullName evidence="3">Uncharacterized protein</fullName>
    </submittedName>
</protein>
<feature type="region of interest" description="Disordered" evidence="1">
    <location>
        <begin position="1"/>
        <end position="28"/>
    </location>
</feature>
<reference evidence="3" key="1">
    <citation type="submission" date="2017-02" db="UniProtKB">
        <authorList>
            <consortium name="WormBaseParasite"/>
        </authorList>
    </citation>
    <scope>IDENTIFICATION</scope>
</reference>